<evidence type="ECO:0000313" key="3">
    <source>
        <dbReference type="Proteomes" id="UP000002613"/>
    </source>
</evidence>
<proteinExistence type="predicted"/>
<dbReference type="Proteomes" id="UP000002613">
    <property type="component" value="Chromosome"/>
</dbReference>
<keyword evidence="3" id="KW-1185">Reference proteome</keyword>
<feature type="domain" description="ArnR1-like winged helix-turn-helix" evidence="1">
    <location>
        <begin position="18"/>
        <end position="83"/>
    </location>
</feature>
<evidence type="ECO:0000259" key="1">
    <source>
        <dbReference type="Pfam" id="PF14947"/>
    </source>
</evidence>
<dbReference type="RefSeq" id="WP_012965877.1">
    <property type="nucleotide sequence ID" value="NC_013849.1"/>
</dbReference>
<dbReference type="eggNOG" id="arCOG01057">
    <property type="taxonomic scope" value="Archaea"/>
</dbReference>
<dbReference type="AlphaFoldDB" id="D3RYH1"/>
<reference evidence="2 3" key="2">
    <citation type="journal article" date="2011" name="Stand. Genomic Sci.">
        <title>Complete genome sequence of Ferroglobus placidus AEDII12DO.</title>
        <authorList>
            <person name="Anderson I."/>
            <person name="Risso C."/>
            <person name="Holmes D."/>
            <person name="Lucas S."/>
            <person name="Copeland A."/>
            <person name="Lapidus A."/>
            <person name="Cheng J.F."/>
            <person name="Bruce D."/>
            <person name="Goodwin L."/>
            <person name="Pitluck S."/>
            <person name="Saunders E."/>
            <person name="Brettin T."/>
            <person name="Detter J.C."/>
            <person name="Han C."/>
            <person name="Tapia R."/>
            <person name="Larimer F."/>
            <person name="Land M."/>
            <person name="Hauser L."/>
            <person name="Woyke T."/>
            <person name="Lovley D."/>
            <person name="Kyrpides N."/>
            <person name="Ivanova N."/>
        </authorList>
    </citation>
    <scope>NUCLEOTIDE SEQUENCE [LARGE SCALE GENOMIC DNA]</scope>
    <source>
        <strain evidence="3">DSM 10642 / AEDII12DO</strain>
    </source>
</reference>
<dbReference type="InterPro" id="IPR036388">
    <property type="entry name" value="WH-like_DNA-bd_sf"/>
</dbReference>
<dbReference type="GeneID" id="8778900"/>
<sequence>MLALEKCEPLKIVSRKGVYEILQAMKYEGKKFSELMFITKLNPGILDRHLKALMKSKLVEKDGGIYRLTEKGKKAVELLEQLVKALN</sequence>
<evidence type="ECO:0000313" key="2">
    <source>
        <dbReference type="EMBL" id="ADC65534.1"/>
    </source>
</evidence>
<name>D3RYH1_FERPA</name>
<organism evidence="2 3">
    <name type="scientific">Ferroglobus placidus (strain DSM 10642 / AEDII12DO)</name>
    <dbReference type="NCBI Taxonomy" id="589924"/>
    <lineage>
        <taxon>Archaea</taxon>
        <taxon>Methanobacteriati</taxon>
        <taxon>Methanobacteriota</taxon>
        <taxon>Archaeoglobi</taxon>
        <taxon>Archaeoglobales</taxon>
        <taxon>Archaeoglobaceae</taxon>
        <taxon>Ferroglobus</taxon>
    </lineage>
</organism>
<dbReference type="InterPro" id="IPR038723">
    <property type="entry name" value="ArnR1-like_HTH"/>
</dbReference>
<reference evidence="3" key="1">
    <citation type="submission" date="2010-02" db="EMBL/GenBank/DDBJ databases">
        <title>Complete sequence of Ferroglobus placidus DSM 10642.</title>
        <authorList>
            <consortium name="US DOE Joint Genome Institute"/>
            <person name="Lucas S."/>
            <person name="Copeland A."/>
            <person name="Lapidus A."/>
            <person name="Cheng J.-F."/>
            <person name="Bruce D."/>
            <person name="Goodwin L."/>
            <person name="Pitluck S."/>
            <person name="Saunders E."/>
            <person name="Brettin T."/>
            <person name="Detter J.C."/>
            <person name="Han C."/>
            <person name="Tapia R."/>
            <person name="Larimer F."/>
            <person name="Land M."/>
            <person name="Hauser L."/>
            <person name="Kyrpides N."/>
            <person name="Ivanova N."/>
            <person name="Holmes D."/>
            <person name="Lovley D."/>
            <person name="Kyrpides N."/>
            <person name="Anderson I.J."/>
            <person name="Woyke T."/>
        </authorList>
    </citation>
    <scope>NUCLEOTIDE SEQUENCE [LARGE SCALE GENOMIC DNA]</scope>
    <source>
        <strain evidence="3">DSM 10642 / AEDII12DO</strain>
    </source>
</reference>
<dbReference type="HOGENOM" id="CLU_175996_1_0_2"/>
<dbReference type="OrthoDB" id="50125at2157"/>
<accession>D3RYH1</accession>
<protein>
    <submittedName>
        <fullName evidence="2">Transcriptional regulator, ArsR family</fullName>
    </submittedName>
</protein>
<gene>
    <name evidence="2" type="ordered locus">Ferp_1383</name>
</gene>
<dbReference type="PaxDb" id="589924-Ferp_1383"/>
<dbReference type="SUPFAM" id="SSF46785">
    <property type="entry name" value="Winged helix' DNA-binding domain"/>
    <property type="match status" value="1"/>
</dbReference>
<dbReference type="InterPro" id="IPR036390">
    <property type="entry name" value="WH_DNA-bd_sf"/>
</dbReference>
<dbReference type="Pfam" id="PF14947">
    <property type="entry name" value="HTH_45"/>
    <property type="match status" value="1"/>
</dbReference>
<dbReference type="KEGG" id="fpl:Ferp_1383"/>
<dbReference type="Gene3D" id="1.10.10.10">
    <property type="entry name" value="Winged helix-like DNA-binding domain superfamily/Winged helix DNA-binding domain"/>
    <property type="match status" value="1"/>
</dbReference>
<dbReference type="EMBL" id="CP001899">
    <property type="protein sequence ID" value="ADC65534.1"/>
    <property type="molecule type" value="Genomic_DNA"/>
</dbReference>
<dbReference type="STRING" id="589924.Ferp_1383"/>